<accession>A0A9X3EAS8</accession>
<gene>
    <name evidence="1" type="ORF">OUO13_03080</name>
</gene>
<dbReference type="RefSeq" id="WP_283172376.1">
    <property type="nucleotide sequence ID" value="NZ_JAPNOA010000013.1"/>
</dbReference>
<evidence type="ECO:0008006" key="3">
    <source>
        <dbReference type="Google" id="ProtNLM"/>
    </source>
</evidence>
<reference evidence="1" key="1">
    <citation type="submission" date="2022-11" db="EMBL/GenBank/DDBJ databases">
        <title>Parathalassolutuus dongxingensis gen. nov., sp. nov., a novel member of family Oceanospirillaceae isolated from a coastal shrimp pond in Guangxi, China.</title>
        <authorList>
            <person name="Chen H."/>
        </authorList>
    </citation>
    <scope>NUCLEOTIDE SEQUENCE</scope>
    <source>
        <strain evidence="1">G-43</strain>
    </source>
</reference>
<organism evidence="1 2">
    <name type="scientific">Parathalassolituus penaei</name>
    <dbReference type="NCBI Taxonomy" id="2997323"/>
    <lineage>
        <taxon>Bacteria</taxon>
        <taxon>Pseudomonadati</taxon>
        <taxon>Pseudomonadota</taxon>
        <taxon>Gammaproteobacteria</taxon>
        <taxon>Oceanospirillales</taxon>
        <taxon>Oceanospirillaceae</taxon>
        <taxon>Parathalassolituus</taxon>
    </lineage>
</organism>
<evidence type="ECO:0000313" key="1">
    <source>
        <dbReference type="EMBL" id="MCY0964157.1"/>
    </source>
</evidence>
<dbReference type="GO" id="GO:0009399">
    <property type="term" value="P:nitrogen fixation"/>
    <property type="evidence" value="ECO:0007669"/>
    <property type="project" value="InterPro"/>
</dbReference>
<dbReference type="GO" id="GO:0030701">
    <property type="term" value="F:NAD+-dinitrogen-reductase ADP-D-ribosyltransferase activity"/>
    <property type="evidence" value="ECO:0007669"/>
    <property type="project" value="InterPro"/>
</dbReference>
<keyword evidence="2" id="KW-1185">Reference proteome</keyword>
<dbReference type="EMBL" id="JAPNOA010000013">
    <property type="protein sequence ID" value="MCY0964157.1"/>
    <property type="molecule type" value="Genomic_DNA"/>
</dbReference>
<evidence type="ECO:0000313" key="2">
    <source>
        <dbReference type="Proteomes" id="UP001150830"/>
    </source>
</evidence>
<sequence>MRQDLAQHSPTLPRLARLAINRCNIPADILGSPGYQQHPIPLLIDGIAELHSALFARLNAQPDRHERQQLFEEYLRVSFLLEYPEQIGLQTNSRHDRHKADYRRLLRGWLFNSDSQQGAVLKGWVESRFGLLPRFHQQPIRSPDSAAYLEYLSQRMAGLYNTNGLEAQLDLLYSFAQHELQHRFPQQQHQRLYRAFNHSEQHEWLSHTPPLMLLNNLSSFSDDLQQTSSFGDHIWQADIPLTKVLYFPGLLPTSLQGENEWLVIGGLYQLQPAPIV</sequence>
<dbReference type="AlphaFoldDB" id="A0A9X3EAS8"/>
<name>A0A9X3EAS8_9GAMM</name>
<dbReference type="InterPro" id="IPR009953">
    <property type="entry name" value="DRA_trans"/>
</dbReference>
<proteinExistence type="predicted"/>
<dbReference type="Proteomes" id="UP001150830">
    <property type="component" value="Unassembled WGS sequence"/>
</dbReference>
<comment type="caution">
    <text evidence="1">The sequence shown here is derived from an EMBL/GenBank/DDBJ whole genome shotgun (WGS) entry which is preliminary data.</text>
</comment>
<dbReference type="Pfam" id="PF07357">
    <property type="entry name" value="DRAT"/>
    <property type="match status" value="1"/>
</dbReference>
<protein>
    <recommendedName>
        <fullName evidence="3">NAD(+)--dinitrogen-reductase ADP-D-ribosyltransferase</fullName>
    </recommendedName>
</protein>